<protein>
    <submittedName>
        <fullName evidence="1">Uncharacterized protein</fullName>
    </submittedName>
</protein>
<comment type="caution">
    <text evidence="1">The sequence shown here is derived from an EMBL/GenBank/DDBJ whole genome shotgun (WGS) entry which is preliminary data.</text>
</comment>
<reference evidence="1" key="1">
    <citation type="submission" date="2022-09" db="EMBL/GenBank/DDBJ databases">
        <title>A Global Phylogenomic Analysis of the Shiitake Genus Lentinula.</title>
        <authorList>
            <consortium name="DOE Joint Genome Institute"/>
            <person name="Sierra-Patev S."/>
            <person name="Min B."/>
            <person name="Naranjo-Ortiz M."/>
            <person name="Looney B."/>
            <person name="Konkel Z."/>
            <person name="Slot J.C."/>
            <person name="Sakamoto Y."/>
            <person name="Steenwyk J.L."/>
            <person name="Rokas A."/>
            <person name="Carro J."/>
            <person name="Camarero S."/>
            <person name="Ferreira P."/>
            <person name="Molpeceres G."/>
            <person name="Ruiz-Duenas F.J."/>
            <person name="Serrano A."/>
            <person name="Henrissat B."/>
            <person name="Drula E."/>
            <person name="Hughes K.W."/>
            <person name="Mata J.L."/>
            <person name="Ishikawa N.K."/>
            <person name="Vargas-Isla R."/>
            <person name="Ushijima S."/>
            <person name="Smith C.A."/>
            <person name="Ahrendt S."/>
            <person name="Andreopoulos W."/>
            <person name="He G."/>
            <person name="Labutti K."/>
            <person name="Lipzen A."/>
            <person name="Ng V."/>
            <person name="Riley R."/>
            <person name="Sandor L."/>
            <person name="Barry K."/>
            <person name="Martinez A.T."/>
            <person name="Xiao Y."/>
            <person name="Gibbons J.G."/>
            <person name="Terashima K."/>
            <person name="Grigoriev I.V."/>
            <person name="Hibbett D.S."/>
        </authorList>
    </citation>
    <scope>NUCLEOTIDE SEQUENCE</scope>
    <source>
        <strain evidence="1">TMI1499</strain>
    </source>
</reference>
<organism evidence="1 2">
    <name type="scientific">Lentinula aff. lateritia</name>
    <dbReference type="NCBI Taxonomy" id="2804960"/>
    <lineage>
        <taxon>Eukaryota</taxon>
        <taxon>Fungi</taxon>
        <taxon>Dikarya</taxon>
        <taxon>Basidiomycota</taxon>
        <taxon>Agaricomycotina</taxon>
        <taxon>Agaricomycetes</taxon>
        <taxon>Agaricomycetidae</taxon>
        <taxon>Agaricales</taxon>
        <taxon>Marasmiineae</taxon>
        <taxon>Omphalotaceae</taxon>
        <taxon>Lentinula</taxon>
    </lineage>
</organism>
<evidence type="ECO:0000313" key="2">
    <source>
        <dbReference type="Proteomes" id="UP001163835"/>
    </source>
</evidence>
<sequence length="231" mass="24625">MGQRSANDHEDEFNGGENLSPACYCPSSNICQIDFELTAPSIVTQKLTPTSTNPVQDSTTAPDSSTLPAETVAFASRMFDAARAGDPDGSLLAAVEAGLPPNLTNHQGNTLLMLCTYSSPQEKTLALSRALLDLGADPNRLNDSGQSIIAGVVFKRIASQGRDELVQLLLERGADPRLGKPNAIETTLMFVKDKDEDGGLGKEGLLQQFGATEEDKKRMESEGVRVPIPGH</sequence>
<proteinExistence type="predicted"/>
<gene>
    <name evidence="1" type="ORF">F5876DRAFT_70588</name>
</gene>
<dbReference type="EMBL" id="MU795971">
    <property type="protein sequence ID" value="KAJ3804493.1"/>
    <property type="molecule type" value="Genomic_DNA"/>
</dbReference>
<name>A0ACC1TIK1_9AGAR</name>
<accession>A0ACC1TIK1</accession>
<evidence type="ECO:0000313" key="1">
    <source>
        <dbReference type="EMBL" id="KAJ3804493.1"/>
    </source>
</evidence>
<keyword evidence="2" id="KW-1185">Reference proteome</keyword>
<dbReference type="Proteomes" id="UP001163835">
    <property type="component" value="Unassembled WGS sequence"/>
</dbReference>